<name>D2EF80_PARA4</name>
<sequence>MKKNHSLAKSISNVSWSRFFQFLKYKAENQGKNVIEIGMFEKSSKTCSVCGHVNSDLTLKEREWACESCNSQLDRDINAAINIRNFGLKQIRLNQIPLDRGEYKPVENPLTAELVKMKILVRSTSHDPEKQEPSRQSITAEAHAL</sequence>
<proteinExistence type="predicted"/>
<dbReference type="InterPro" id="IPR010095">
    <property type="entry name" value="Cas12f1-like_TNB"/>
</dbReference>
<evidence type="ECO:0000259" key="3">
    <source>
        <dbReference type="Pfam" id="PF07282"/>
    </source>
</evidence>
<protein>
    <submittedName>
        <fullName evidence="4">Transposase IS605 OrfB</fullName>
    </submittedName>
</protein>
<dbReference type="Pfam" id="PF07282">
    <property type="entry name" value="Cas12f1-like_TNB"/>
    <property type="match status" value="1"/>
</dbReference>
<accession>D2EF80</accession>
<evidence type="ECO:0000313" key="4">
    <source>
        <dbReference type="EMBL" id="EEZ93006.1"/>
    </source>
</evidence>
<gene>
    <name evidence="4" type="ORF">BJBARM4_0394</name>
</gene>
<dbReference type="Proteomes" id="UP000009375">
    <property type="component" value="Unassembled WGS sequence"/>
</dbReference>
<reference evidence="4 5" key="1">
    <citation type="journal article" date="2010" name="Proc. Natl. Acad. Sci. U.S.A.">
        <title>Enigmatic, ultrasmall, uncultivated Archaea.</title>
        <authorList>
            <person name="Baker B.J."/>
            <person name="Comolli L.R."/>
            <person name="Dick G.J."/>
            <person name="Hauser L.J."/>
            <person name="Hyatt D."/>
            <person name="Dill B.D."/>
            <person name="Land M.L."/>
            <person name="Verberkmoes N.C."/>
            <person name="Hettich R.L."/>
            <person name="Banfield J.F."/>
        </authorList>
    </citation>
    <scope>NUCLEOTIDE SEQUENCE [LARGE SCALE GENOMIC DNA]</scope>
</reference>
<dbReference type="GO" id="GO:0003677">
    <property type="term" value="F:DNA binding"/>
    <property type="evidence" value="ECO:0007669"/>
    <property type="project" value="UniProtKB-KW"/>
</dbReference>
<feature type="region of interest" description="Disordered" evidence="2">
    <location>
        <begin position="123"/>
        <end position="145"/>
    </location>
</feature>
<evidence type="ECO:0000256" key="1">
    <source>
        <dbReference type="ARBA" id="ARBA00023125"/>
    </source>
</evidence>
<feature type="domain" description="Cas12f1-like TNB" evidence="3">
    <location>
        <begin position="16"/>
        <end position="83"/>
    </location>
</feature>
<evidence type="ECO:0000313" key="5">
    <source>
        <dbReference type="Proteomes" id="UP000009375"/>
    </source>
</evidence>
<feature type="compositionally biased region" description="Basic and acidic residues" evidence="2">
    <location>
        <begin position="124"/>
        <end position="133"/>
    </location>
</feature>
<dbReference type="EMBL" id="GG730044">
    <property type="protein sequence ID" value="EEZ93006.1"/>
    <property type="molecule type" value="Genomic_DNA"/>
</dbReference>
<keyword evidence="1" id="KW-0238">DNA-binding</keyword>
<evidence type="ECO:0000256" key="2">
    <source>
        <dbReference type="SAM" id="MobiDB-lite"/>
    </source>
</evidence>
<dbReference type="AlphaFoldDB" id="D2EF80"/>
<organism evidence="4 5">
    <name type="scientific">Candidatus Parvarchaeum acidiphilum ARMAN-4</name>
    <dbReference type="NCBI Taxonomy" id="662760"/>
    <lineage>
        <taxon>Archaea</taxon>
        <taxon>Candidatus Parvarchaeota</taxon>
        <taxon>Candidatus Parvarchaeum</taxon>
    </lineage>
</organism>